<proteinExistence type="predicted"/>
<dbReference type="AlphaFoldDB" id="A0AAV7IM14"/>
<keyword evidence="2" id="KW-1185">Reference proteome</keyword>
<sequence length="88" mass="9899">MDSHSGRVKDGPWFGVLGWQLNTQQIKYTEGAKVRSERKRKRVKGGSENVCLDNGFFSPVLCSSPGAITRQTLYRVVPSWEKNTEAAR</sequence>
<evidence type="ECO:0000313" key="2">
    <source>
        <dbReference type="Proteomes" id="UP000826195"/>
    </source>
</evidence>
<evidence type="ECO:0000313" key="1">
    <source>
        <dbReference type="EMBL" id="KAH0553655.1"/>
    </source>
</evidence>
<gene>
    <name evidence="1" type="ORF">KQX54_003186</name>
</gene>
<name>A0AAV7IM14_COTGL</name>
<reference evidence="1 2" key="1">
    <citation type="journal article" date="2021" name="J. Hered.">
        <title>A chromosome-level genome assembly of the parasitoid wasp, Cotesia glomerata (Hymenoptera: Braconidae).</title>
        <authorList>
            <person name="Pinto B.J."/>
            <person name="Weis J.J."/>
            <person name="Gamble T."/>
            <person name="Ode P.J."/>
            <person name="Paul R."/>
            <person name="Zaspel J.M."/>
        </authorList>
    </citation>
    <scope>NUCLEOTIDE SEQUENCE [LARGE SCALE GENOMIC DNA]</scope>
    <source>
        <strain evidence="1">CgM1</strain>
    </source>
</reference>
<dbReference type="EMBL" id="JAHXZJ010001119">
    <property type="protein sequence ID" value="KAH0553655.1"/>
    <property type="molecule type" value="Genomic_DNA"/>
</dbReference>
<organism evidence="1 2">
    <name type="scientific">Cotesia glomerata</name>
    <name type="common">Lepidopteran parasitic wasp</name>
    <name type="synonym">Apanteles glomeratus</name>
    <dbReference type="NCBI Taxonomy" id="32391"/>
    <lineage>
        <taxon>Eukaryota</taxon>
        <taxon>Metazoa</taxon>
        <taxon>Ecdysozoa</taxon>
        <taxon>Arthropoda</taxon>
        <taxon>Hexapoda</taxon>
        <taxon>Insecta</taxon>
        <taxon>Pterygota</taxon>
        <taxon>Neoptera</taxon>
        <taxon>Endopterygota</taxon>
        <taxon>Hymenoptera</taxon>
        <taxon>Apocrita</taxon>
        <taxon>Ichneumonoidea</taxon>
        <taxon>Braconidae</taxon>
        <taxon>Microgastrinae</taxon>
        <taxon>Cotesia</taxon>
    </lineage>
</organism>
<comment type="caution">
    <text evidence="1">The sequence shown here is derived from an EMBL/GenBank/DDBJ whole genome shotgun (WGS) entry which is preliminary data.</text>
</comment>
<accession>A0AAV7IM14</accession>
<protein>
    <submittedName>
        <fullName evidence="1">Uncharacterized protein</fullName>
    </submittedName>
</protein>
<dbReference type="Proteomes" id="UP000826195">
    <property type="component" value="Unassembled WGS sequence"/>
</dbReference>